<evidence type="ECO:0000256" key="2">
    <source>
        <dbReference type="ARBA" id="ARBA00022517"/>
    </source>
</evidence>
<evidence type="ECO:0000313" key="10">
    <source>
        <dbReference type="Proteomes" id="UP000193922"/>
    </source>
</evidence>
<accession>A0A1Y1VXS6</accession>
<feature type="non-terminal residue" evidence="8">
    <location>
        <position position="187"/>
    </location>
</feature>
<dbReference type="GeneID" id="63800901"/>
<dbReference type="Pfam" id="PF04900">
    <property type="entry name" value="Fcf1"/>
    <property type="match status" value="1"/>
</dbReference>
<comment type="caution">
    <text evidence="8">The sequence shown here is derived from an EMBL/GenBank/DDBJ whole genome shotgun (WGS) entry which is preliminary data.</text>
</comment>
<keyword evidence="4" id="KW-0539">Nucleus</keyword>
<dbReference type="PANTHER" id="PTHR12416">
    <property type="entry name" value="RRNA-PROCESSING PROTEIN UTP23 HOMOLOG"/>
    <property type="match status" value="1"/>
</dbReference>
<name>A0A1Y1VXS6_9FUNG</name>
<dbReference type="OrthoDB" id="25675at2759"/>
<keyword evidence="3" id="KW-0698">rRNA processing</keyword>
<dbReference type="GO" id="GO:0006364">
    <property type="term" value="P:rRNA processing"/>
    <property type="evidence" value="ECO:0007669"/>
    <property type="project" value="UniProtKB-KW"/>
</dbReference>
<dbReference type="InterPro" id="IPR029060">
    <property type="entry name" value="PIN-like_dom_sf"/>
</dbReference>
<evidence type="ECO:0000256" key="5">
    <source>
        <dbReference type="ARBA" id="ARBA00037300"/>
    </source>
</evidence>
<dbReference type="GO" id="GO:0032040">
    <property type="term" value="C:small-subunit processome"/>
    <property type="evidence" value="ECO:0007669"/>
    <property type="project" value="InterPro"/>
</dbReference>
<proteinExistence type="inferred from homology"/>
<dbReference type="RefSeq" id="XP_040742546.1">
    <property type="nucleotide sequence ID" value="XM_040884253.1"/>
</dbReference>
<gene>
    <name evidence="9" type="ORF">DL89DRAFT_213765</name>
    <name evidence="8" type="ORF">DL89DRAFT_218587</name>
</gene>
<evidence type="ECO:0000256" key="4">
    <source>
        <dbReference type="ARBA" id="ARBA00023242"/>
    </source>
</evidence>
<evidence type="ECO:0000313" key="9">
    <source>
        <dbReference type="EMBL" id="ORX68764.1"/>
    </source>
</evidence>
<organism evidence="8 10">
    <name type="scientific">Linderina pennispora</name>
    <dbReference type="NCBI Taxonomy" id="61395"/>
    <lineage>
        <taxon>Eukaryota</taxon>
        <taxon>Fungi</taxon>
        <taxon>Fungi incertae sedis</taxon>
        <taxon>Zoopagomycota</taxon>
        <taxon>Kickxellomycotina</taxon>
        <taxon>Kickxellomycetes</taxon>
        <taxon>Kickxellales</taxon>
        <taxon>Kickxellaceae</taxon>
        <taxon>Linderina</taxon>
    </lineage>
</organism>
<comment type="function">
    <text evidence="5">Involved in rRNA-processing and ribosome biogenesis.</text>
</comment>
<dbReference type="Gene3D" id="3.40.50.1010">
    <property type="entry name" value="5'-nuclease"/>
    <property type="match status" value="1"/>
</dbReference>
<dbReference type="STRING" id="61395.A0A1Y1VXS6"/>
<dbReference type="EMBL" id="MCFD01000024">
    <property type="protein sequence ID" value="ORX65604.1"/>
    <property type="molecule type" value="Genomic_DNA"/>
</dbReference>
<keyword evidence="10" id="KW-1185">Reference proteome</keyword>
<reference evidence="8 10" key="1">
    <citation type="submission" date="2016-07" db="EMBL/GenBank/DDBJ databases">
        <title>Pervasive Adenine N6-methylation of Active Genes in Fungi.</title>
        <authorList>
            <consortium name="DOE Joint Genome Institute"/>
            <person name="Mondo S.J."/>
            <person name="Dannebaum R.O."/>
            <person name="Kuo R.C."/>
            <person name="Labutti K."/>
            <person name="Haridas S."/>
            <person name="Kuo A."/>
            <person name="Salamov A."/>
            <person name="Ahrendt S.R."/>
            <person name="Lipzen A."/>
            <person name="Sullivan W."/>
            <person name="Andreopoulos W.B."/>
            <person name="Clum A."/>
            <person name="Lindquist E."/>
            <person name="Daum C."/>
            <person name="Ramamoorthy G.K."/>
            <person name="Gryganskyi A."/>
            <person name="Culley D."/>
            <person name="Magnuson J.K."/>
            <person name="James T.Y."/>
            <person name="O'Malley M.A."/>
            <person name="Stajich J.E."/>
            <person name="Spatafora J.W."/>
            <person name="Visel A."/>
            <person name="Grigoriev I.V."/>
        </authorList>
    </citation>
    <scope>NUCLEOTIDE SEQUENCE [LARGE SCALE GENOMIC DNA]</scope>
    <source>
        <strain evidence="8 10">ATCC 12442</strain>
    </source>
</reference>
<evidence type="ECO:0000256" key="7">
    <source>
        <dbReference type="ARBA" id="ARBA00076388"/>
    </source>
</evidence>
<dbReference type="FunFam" id="3.40.50.1010:FF:000006">
    <property type="entry name" value="rRNA-processing protein UTP23 homolog"/>
    <property type="match status" value="1"/>
</dbReference>
<comment type="similarity">
    <text evidence="6">Belongs to the UTP23/FCF1 family. UTP23 subfamily.</text>
</comment>
<protein>
    <recommendedName>
        <fullName evidence="7">U three protein 23</fullName>
    </recommendedName>
</protein>
<dbReference type="SUPFAM" id="SSF88723">
    <property type="entry name" value="PIN domain-like"/>
    <property type="match status" value="1"/>
</dbReference>
<evidence type="ECO:0000313" key="8">
    <source>
        <dbReference type="EMBL" id="ORX65604.1"/>
    </source>
</evidence>
<comment type="subcellular location">
    <subcellularLocation>
        <location evidence="1">Nucleus</location>
        <location evidence="1">Nucleolus</location>
    </subcellularLocation>
</comment>
<dbReference type="Proteomes" id="UP000193922">
    <property type="component" value="Unassembled WGS sequence"/>
</dbReference>
<evidence type="ECO:0000256" key="1">
    <source>
        <dbReference type="ARBA" id="ARBA00004604"/>
    </source>
</evidence>
<sequence length="187" mass="21831">MRVKRAKAYKKAMQFYQQAFGFRQPYQVLITPDFIDECIASKLSMKEDLPEVFQGPVKQLVSECTLKELRNGGDDKIVALAAIKLFERRRCPHKELSLTGLECVRKIMGKVNEHNYAVATQDIKLRNKLRNIPGVPIVHVKQRQVVLEPITQLSRDELKRRTEEKLKPSRFETKVVKTVKRQDRQER</sequence>
<evidence type="ECO:0000256" key="6">
    <source>
        <dbReference type="ARBA" id="ARBA00038503"/>
    </source>
</evidence>
<dbReference type="AlphaFoldDB" id="A0A1Y1VXS6"/>
<dbReference type="EMBL" id="MCFD01000009">
    <property type="protein sequence ID" value="ORX68764.1"/>
    <property type="molecule type" value="Genomic_DNA"/>
</dbReference>
<dbReference type="InterPro" id="IPR006984">
    <property type="entry name" value="Fcf1/UTP23"/>
</dbReference>
<keyword evidence="2" id="KW-0690">Ribosome biogenesis</keyword>
<evidence type="ECO:0000256" key="3">
    <source>
        <dbReference type="ARBA" id="ARBA00022552"/>
    </source>
</evidence>